<accession>A0A267ESU0</accession>
<sequence length="253" mass="27226">MSQRQVASSGDMSQKISNASVTPATVSIYYCDRNRVGRQPLGTGRLLTVQIDTDVESNEHLLALVQPDQTVRSRLLAWPESVKRNCILLGFYTANTNKAASSKVAATSKTSETIKESAATSSTPELMKWFETSNITETIKDSGTSKTPETIKELAATSKTSETIKQPAATSKTPETVKQPAATSKTPETIKQPAATSKTPETIKESSNSVAGMLGRIGYGYLLNCCNRDCSLLKFTVVKSSSASMSKNRLKSS</sequence>
<evidence type="ECO:0000313" key="3">
    <source>
        <dbReference type="Proteomes" id="UP000215902"/>
    </source>
</evidence>
<feature type="compositionally biased region" description="Polar residues" evidence="1">
    <location>
        <begin position="157"/>
        <end position="204"/>
    </location>
</feature>
<protein>
    <submittedName>
        <fullName evidence="2">Uncharacterized protein</fullName>
    </submittedName>
</protein>
<feature type="region of interest" description="Disordered" evidence="1">
    <location>
        <begin position="156"/>
        <end position="204"/>
    </location>
</feature>
<dbReference type="EMBL" id="NIVC01001740">
    <property type="protein sequence ID" value="PAA64558.1"/>
    <property type="molecule type" value="Genomic_DNA"/>
</dbReference>
<dbReference type="AlphaFoldDB" id="A0A267ESU0"/>
<comment type="caution">
    <text evidence="2">The sequence shown here is derived from an EMBL/GenBank/DDBJ whole genome shotgun (WGS) entry which is preliminary data.</text>
</comment>
<proteinExistence type="predicted"/>
<dbReference type="Proteomes" id="UP000215902">
    <property type="component" value="Unassembled WGS sequence"/>
</dbReference>
<evidence type="ECO:0000256" key="1">
    <source>
        <dbReference type="SAM" id="MobiDB-lite"/>
    </source>
</evidence>
<gene>
    <name evidence="2" type="ORF">BOX15_Mlig010019g1</name>
</gene>
<reference evidence="2 3" key="1">
    <citation type="submission" date="2017-06" db="EMBL/GenBank/DDBJ databases">
        <title>A platform for efficient transgenesis in Macrostomum lignano, a flatworm model organism for stem cell research.</title>
        <authorList>
            <person name="Berezikov E."/>
        </authorList>
    </citation>
    <scope>NUCLEOTIDE SEQUENCE [LARGE SCALE GENOMIC DNA]</scope>
    <source>
        <strain evidence="2">DV1</strain>
        <tissue evidence="2">Whole organism</tissue>
    </source>
</reference>
<evidence type="ECO:0000313" key="2">
    <source>
        <dbReference type="EMBL" id="PAA64558.1"/>
    </source>
</evidence>
<name>A0A267ESU0_9PLAT</name>
<keyword evidence="3" id="KW-1185">Reference proteome</keyword>
<organism evidence="2 3">
    <name type="scientific">Macrostomum lignano</name>
    <dbReference type="NCBI Taxonomy" id="282301"/>
    <lineage>
        <taxon>Eukaryota</taxon>
        <taxon>Metazoa</taxon>
        <taxon>Spiralia</taxon>
        <taxon>Lophotrochozoa</taxon>
        <taxon>Platyhelminthes</taxon>
        <taxon>Rhabditophora</taxon>
        <taxon>Macrostomorpha</taxon>
        <taxon>Macrostomida</taxon>
        <taxon>Macrostomidae</taxon>
        <taxon>Macrostomum</taxon>
    </lineage>
</organism>